<dbReference type="Pfam" id="PF01566">
    <property type="entry name" value="Nramp"/>
    <property type="match status" value="1"/>
</dbReference>
<dbReference type="InterPro" id="IPR001046">
    <property type="entry name" value="NRAMP_fam"/>
</dbReference>
<organism evidence="6 7">
    <name type="scientific">Metabacillus arenae</name>
    <dbReference type="NCBI Taxonomy" id="2771434"/>
    <lineage>
        <taxon>Bacteria</taxon>
        <taxon>Bacillati</taxon>
        <taxon>Bacillota</taxon>
        <taxon>Bacilli</taxon>
        <taxon>Bacillales</taxon>
        <taxon>Bacillaceae</taxon>
        <taxon>Metabacillus</taxon>
    </lineage>
</organism>
<feature type="transmembrane region" description="Helical" evidence="5">
    <location>
        <begin position="393"/>
        <end position="413"/>
    </location>
</feature>
<evidence type="ECO:0000256" key="1">
    <source>
        <dbReference type="ARBA" id="ARBA00004141"/>
    </source>
</evidence>
<comment type="subcellular location">
    <subcellularLocation>
        <location evidence="1">Membrane</location>
        <topology evidence="1">Multi-pass membrane protein</topology>
    </subcellularLocation>
</comment>
<keyword evidence="7" id="KW-1185">Reference proteome</keyword>
<dbReference type="Proteomes" id="UP000626844">
    <property type="component" value="Unassembled WGS sequence"/>
</dbReference>
<proteinExistence type="predicted"/>
<sequence length="422" mass="46058">MKEEKQIQTQIEGNLGAKKASIIGPGLIVAATGVGAGDLVAALVAGTNYGLVFLWAILIGSILKFTLNEGVGRWHLTSGKTILEGWHLMGKWATGYFGVYSVIWGFVYGAAGTASCALAMAALFPQLSLTQWAIIHGLLGFILVWWGKYKTFEKVMNGLIGMMFITVVGSAILVIPQLSDVWGTALPTLPEGSLVYALGLIGGVGGSLTMASYGYWLQENKWKGPSFIRAVRYDSAIAYIVTALFTISLLVLGAGLLYGTNVNISGEKGLIEFASILGNELHPSVRYLFLIGFWSASFTSVLGVWNGVPYLFADFIRTIRHQDISKDDLSKTKAYRFYVLWLTFPPMLLHFMGKPVGLIIAYGALGAIFMPFMAITLLYLLNKKKYVGTIDRHQWLSNIGLGVSILLFIILTVNELKHIFFG</sequence>
<keyword evidence="4 5" id="KW-0472">Membrane</keyword>
<feature type="transmembrane region" description="Helical" evidence="5">
    <location>
        <begin position="287"/>
        <end position="313"/>
    </location>
</feature>
<keyword evidence="2 5" id="KW-0812">Transmembrane</keyword>
<accession>A0A926NGX7</accession>
<feature type="transmembrane region" description="Helical" evidence="5">
    <location>
        <begin position="158"/>
        <end position="175"/>
    </location>
</feature>
<feature type="transmembrane region" description="Helical" evidence="5">
    <location>
        <begin position="129"/>
        <end position="146"/>
    </location>
</feature>
<feature type="transmembrane region" description="Helical" evidence="5">
    <location>
        <begin position="195"/>
        <end position="216"/>
    </location>
</feature>
<evidence type="ECO:0000256" key="5">
    <source>
        <dbReference type="SAM" id="Phobius"/>
    </source>
</evidence>
<dbReference type="EMBL" id="JACXAI010000049">
    <property type="protein sequence ID" value="MBD1383249.1"/>
    <property type="molecule type" value="Genomic_DNA"/>
</dbReference>
<dbReference type="GO" id="GO:0015086">
    <property type="term" value="F:cadmium ion transmembrane transporter activity"/>
    <property type="evidence" value="ECO:0007669"/>
    <property type="project" value="TreeGrafter"/>
</dbReference>
<protein>
    <submittedName>
        <fullName evidence="6">Nramp family divalent metal transporter</fullName>
    </submittedName>
</protein>
<dbReference type="PANTHER" id="PTHR11706">
    <property type="entry name" value="SOLUTE CARRIER PROTEIN FAMILY 11 MEMBER"/>
    <property type="match status" value="1"/>
</dbReference>
<feature type="transmembrane region" description="Helical" evidence="5">
    <location>
        <begin position="359"/>
        <end position="381"/>
    </location>
</feature>
<dbReference type="PANTHER" id="PTHR11706:SF3">
    <property type="entry name" value="METAL ION TRANSPORT PROTEIN"/>
    <property type="match status" value="1"/>
</dbReference>
<reference evidence="6" key="1">
    <citation type="submission" date="2020-09" db="EMBL/GenBank/DDBJ databases">
        <title>A novel bacterium of genus Bacillus, isolated from South China Sea.</title>
        <authorList>
            <person name="Huang H."/>
            <person name="Mo K."/>
            <person name="Hu Y."/>
        </authorList>
    </citation>
    <scope>NUCLEOTIDE SEQUENCE</scope>
    <source>
        <strain evidence="6">IB182487</strain>
    </source>
</reference>
<dbReference type="GO" id="GO:0005384">
    <property type="term" value="F:manganese ion transmembrane transporter activity"/>
    <property type="evidence" value="ECO:0007669"/>
    <property type="project" value="TreeGrafter"/>
</dbReference>
<feature type="transmembrane region" description="Helical" evidence="5">
    <location>
        <begin position="236"/>
        <end position="258"/>
    </location>
</feature>
<dbReference type="GO" id="GO:0034755">
    <property type="term" value="P:iron ion transmembrane transport"/>
    <property type="evidence" value="ECO:0007669"/>
    <property type="project" value="TreeGrafter"/>
</dbReference>
<dbReference type="GO" id="GO:0005886">
    <property type="term" value="C:plasma membrane"/>
    <property type="evidence" value="ECO:0007669"/>
    <property type="project" value="TreeGrafter"/>
</dbReference>
<evidence type="ECO:0000313" key="7">
    <source>
        <dbReference type="Proteomes" id="UP000626844"/>
    </source>
</evidence>
<gene>
    <name evidence="6" type="ORF">IC621_23960</name>
</gene>
<comment type="caution">
    <text evidence="6">The sequence shown here is derived from an EMBL/GenBank/DDBJ whole genome shotgun (WGS) entry which is preliminary data.</text>
</comment>
<keyword evidence="3 5" id="KW-1133">Transmembrane helix</keyword>
<evidence type="ECO:0000256" key="4">
    <source>
        <dbReference type="ARBA" id="ARBA00023136"/>
    </source>
</evidence>
<feature type="transmembrane region" description="Helical" evidence="5">
    <location>
        <begin position="334"/>
        <end position="353"/>
    </location>
</feature>
<dbReference type="NCBIfam" id="NF037982">
    <property type="entry name" value="Nramp_1"/>
    <property type="match status" value="2"/>
</dbReference>
<evidence type="ECO:0000256" key="2">
    <source>
        <dbReference type="ARBA" id="ARBA00022692"/>
    </source>
</evidence>
<dbReference type="RefSeq" id="WP_191162237.1">
    <property type="nucleotide sequence ID" value="NZ_JACXAI010000049.1"/>
</dbReference>
<name>A0A926NGX7_9BACI</name>
<feature type="transmembrane region" description="Helical" evidence="5">
    <location>
        <begin position="97"/>
        <end position="123"/>
    </location>
</feature>
<evidence type="ECO:0000313" key="6">
    <source>
        <dbReference type="EMBL" id="MBD1383249.1"/>
    </source>
</evidence>
<evidence type="ECO:0000256" key="3">
    <source>
        <dbReference type="ARBA" id="ARBA00022989"/>
    </source>
</evidence>
<feature type="transmembrane region" description="Helical" evidence="5">
    <location>
        <begin position="49"/>
        <end position="67"/>
    </location>
</feature>
<feature type="transmembrane region" description="Helical" evidence="5">
    <location>
        <begin position="21"/>
        <end position="43"/>
    </location>
</feature>
<dbReference type="AlphaFoldDB" id="A0A926NGX7"/>